<feature type="non-terminal residue" evidence="1">
    <location>
        <position position="63"/>
    </location>
</feature>
<name>A0A9W4TAW7_9GLOM</name>
<dbReference type="EMBL" id="CAMKVN010021070">
    <property type="protein sequence ID" value="CAI2199359.1"/>
    <property type="molecule type" value="Genomic_DNA"/>
</dbReference>
<dbReference type="SUPFAM" id="SSF52047">
    <property type="entry name" value="RNI-like"/>
    <property type="match status" value="1"/>
</dbReference>
<feature type="non-terminal residue" evidence="1">
    <location>
        <position position="1"/>
    </location>
</feature>
<protein>
    <submittedName>
        <fullName evidence="1">13761_t:CDS:1</fullName>
    </submittedName>
</protein>
<dbReference type="Proteomes" id="UP001153678">
    <property type="component" value="Unassembled WGS sequence"/>
</dbReference>
<proteinExistence type="predicted"/>
<dbReference type="InterPro" id="IPR032675">
    <property type="entry name" value="LRR_dom_sf"/>
</dbReference>
<evidence type="ECO:0000313" key="1">
    <source>
        <dbReference type="EMBL" id="CAI2199359.1"/>
    </source>
</evidence>
<organism evidence="1 2">
    <name type="scientific">Funneliformis geosporum</name>
    <dbReference type="NCBI Taxonomy" id="1117311"/>
    <lineage>
        <taxon>Eukaryota</taxon>
        <taxon>Fungi</taxon>
        <taxon>Fungi incertae sedis</taxon>
        <taxon>Mucoromycota</taxon>
        <taxon>Glomeromycotina</taxon>
        <taxon>Glomeromycetes</taxon>
        <taxon>Glomerales</taxon>
        <taxon>Glomeraceae</taxon>
        <taxon>Funneliformis</taxon>
    </lineage>
</organism>
<gene>
    <name evidence="1" type="ORF">FWILDA_LOCUS19035</name>
</gene>
<accession>A0A9W4TAW7</accession>
<dbReference type="Gene3D" id="3.80.10.10">
    <property type="entry name" value="Ribonuclease Inhibitor"/>
    <property type="match status" value="1"/>
</dbReference>
<evidence type="ECO:0000313" key="2">
    <source>
        <dbReference type="Proteomes" id="UP001153678"/>
    </source>
</evidence>
<keyword evidence="2" id="KW-1185">Reference proteome</keyword>
<sequence>LHLNSCSNLRKLDIVLDYGDVKDATIIKRSLNLRHIEISGNDIDDKITKALAHTYHKLKYFDL</sequence>
<comment type="caution">
    <text evidence="1">The sequence shown here is derived from an EMBL/GenBank/DDBJ whole genome shotgun (WGS) entry which is preliminary data.</text>
</comment>
<reference evidence="1" key="1">
    <citation type="submission" date="2022-08" db="EMBL/GenBank/DDBJ databases">
        <authorList>
            <person name="Kallberg Y."/>
            <person name="Tangrot J."/>
            <person name="Rosling A."/>
        </authorList>
    </citation>
    <scope>NUCLEOTIDE SEQUENCE</scope>
    <source>
        <strain evidence="1">Wild A</strain>
    </source>
</reference>
<dbReference type="AlphaFoldDB" id="A0A9W4TAW7"/>
<dbReference type="OrthoDB" id="550575at2759"/>